<dbReference type="EMBL" id="DS989831">
    <property type="protein sequence ID" value="EFQ96807.1"/>
    <property type="molecule type" value="Genomic_DNA"/>
</dbReference>
<dbReference type="OrthoDB" id="4170767at2759"/>
<sequence>MSPNALQIQHGRRWLDIRNQYLPLRSPNALKNQSLAAAGKKNQNAMGIAPNYHSGSINTPKTPNSRTASKKSRKIHCETDAYIKKEPDDDVMSSFYGEADFRSTMSPATDYGFVEKAASTPDPVTSPYIGFLKQEEISLTEYDVPCYGTSFELQYETNATQLSHVDAGISSNAAEDMWMAYPTSPSSTAPSSIAPSDGDIGGPPSRDQWGYSAPGIPPQEQNALTAYGYNGYH</sequence>
<keyword evidence="3" id="KW-1185">Reference proteome</keyword>
<dbReference type="HOGENOM" id="CLU_1361293_0_0_1"/>
<dbReference type="VEuPathDB" id="FungiDB:MGYG_08731"/>
<evidence type="ECO:0000313" key="2">
    <source>
        <dbReference type="EMBL" id="EFQ96807.1"/>
    </source>
</evidence>
<dbReference type="AlphaFoldDB" id="E4V6U1"/>
<evidence type="ECO:0000256" key="1">
    <source>
        <dbReference type="SAM" id="MobiDB-lite"/>
    </source>
</evidence>
<evidence type="ECO:0000313" key="3">
    <source>
        <dbReference type="Proteomes" id="UP000002669"/>
    </source>
</evidence>
<dbReference type="STRING" id="535722.E4V6U1"/>
<gene>
    <name evidence="2" type="ORF">MGYG_08731</name>
</gene>
<dbReference type="GeneID" id="10024338"/>
<protein>
    <submittedName>
        <fullName evidence="2">Uncharacterized protein</fullName>
    </submittedName>
</protein>
<dbReference type="RefSeq" id="XP_003169184.1">
    <property type="nucleotide sequence ID" value="XM_003169136.1"/>
</dbReference>
<dbReference type="Proteomes" id="UP000002669">
    <property type="component" value="Unassembled WGS sequence"/>
</dbReference>
<feature type="compositionally biased region" description="Low complexity" evidence="1">
    <location>
        <begin position="184"/>
        <end position="196"/>
    </location>
</feature>
<feature type="compositionally biased region" description="Polar residues" evidence="1">
    <location>
        <begin position="53"/>
        <end position="67"/>
    </location>
</feature>
<dbReference type="InParanoid" id="E4V6U1"/>
<feature type="region of interest" description="Disordered" evidence="1">
    <location>
        <begin position="184"/>
        <end position="222"/>
    </location>
</feature>
<feature type="region of interest" description="Disordered" evidence="1">
    <location>
        <begin position="46"/>
        <end position="73"/>
    </location>
</feature>
<reference evidence="3" key="1">
    <citation type="journal article" date="2012" name="MBio">
        <title>Comparative genome analysis of Trichophyton rubrum and related dermatophytes reveals candidate genes involved in infection.</title>
        <authorList>
            <person name="Martinez D.A."/>
            <person name="Oliver B.G."/>
            <person name="Graeser Y."/>
            <person name="Goldberg J.M."/>
            <person name="Li W."/>
            <person name="Martinez-Rossi N.M."/>
            <person name="Monod M."/>
            <person name="Shelest E."/>
            <person name="Barton R.C."/>
            <person name="Birch E."/>
            <person name="Brakhage A.A."/>
            <person name="Chen Z."/>
            <person name="Gurr S.J."/>
            <person name="Heiman D."/>
            <person name="Heitman J."/>
            <person name="Kosti I."/>
            <person name="Rossi A."/>
            <person name="Saif S."/>
            <person name="Samalova M."/>
            <person name="Saunders C.W."/>
            <person name="Shea T."/>
            <person name="Summerbell R.C."/>
            <person name="Xu J."/>
            <person name="Young S."/>
            <person name="Zeng Q."/>
            <person name="Birren B.W."/>
            <person name="Cuomo C.A."/>
            <person name="White T.C."/>
        </authorList>
    </citation>
    <scope>NUCLEOTIDE SEQUENCE [LARGE SCALE GENOMIC DNA]</scope>
    <source>
        <strain evidence="3">ATCC MYA-4604 / CBS 118893</strain>
    </source>
</reference>
<dbReference type="OMA" id="WMRVAQH"/>
<name>E4V6U1_ARTGP</name>
<accession>E4V6U1</accession>
<organism evidence="3">
    <name type="scientific">Arthroderma gypseum (strain ATCC MYA-4604 / CBS 118893)</name>
    <name type="common">Microsporum gypseum</name>
    <dbReference type="NCBI Taxonomy" id="535722"/>
    <lineage>
        <taxon>Eukaryota</taxon>
        <taxon>Fungi</taxon>
        <taxon>Dikarya</taxon>
        <taxon>Ascomycota</taxon>
        <taxon>Pezizomycotina</taxon>
        <taxon>Eurotiomycetes</taxon>
        <taxon>Eurotiomycetidae</taxon>
        <taxon>Onygenales</taxon>
        <taxon>Arthrodermataceae</taxon>
        <taxon>Nannizzia</taxon>
    </lineage>
</organism>
<proteinExistence type="predicted"/>
<dbReference type="eggNOG" id="KOG0048">
    <property type="taxonomic scope" value="Eukaryota"/>
</dbReference>